<keyword evidence="3" id="KW-0540">Nuclease</keyword>
<feature type="transmembrane region" description="Helical" evidence="1">
    <location>
        <begin position="37"/>
        <end position="63"/>
    </location>
</feature>
<comment type="caution">
    <text evidence="3">The sequence shown here is derived from an EMBL/GenBank/DDBJ whole genome shotgun (WGS) entry which is preliminary data.</text>
</comment>
<evidence type="ECO:0000313" key="3">
    <source>
        <dbReference type="EMBL" id="MBK1826106.1"/>
    </source>
</evidence>
<dbReference type="Pfam" id="PF03372">
    <property type="entry name" value="Exo_endo_phos"/>
    <property type="match status" value="1"/>
</dbReference>
<dbReference type="Proteomes" id="UP000658278">
    <property type="component" value="Unassembled WGS sequence"/>
</dbReference>
<feature type="domain" description="Endonuclease/exonuclease/phosphatase" evidence="2">
    <location>
        <begin position="130"/>
        <end position="329"/>
    </location>
</feature>
<dbReference type="EMBL" id="JAENII010000002">
    <property type="protein sequence ID" value="MBK1826106.1"/>
    <property type="molecule type" value="Genomic_DNA"/>
</dbReference>
<keyword evidence="1" id="KW-1133">Transmembrane helix</keyword>
<feature type="transmembrane region" description="Helical" evidence="1">
    <location>
        <begin position="12"/>
        <end position="31"/>
    </location>
</feature>
<keyword evidence="3" id="KW-0255">Endonuclease</keyword>
<dbReference type="Gene3D" id="3.60.10.10">
    <property type="entry name" value="Endonuclease/exonuclease/phosphatase"/>
    <property type="match status" value="1"/>
</dbReference>
<dbReference type="AlphaFoldDB" id="A0A934RBT4"/>
<keyword evidence="4" id="KW-1185">Reference proteome</keyword>
<accession>A0A934RBT4</accession>
<evidence type="ECO:0000313" key="4">
    <source>
        <dbReference type="Proteomes" id="UP000658278"/>
    </source>
</evidence>
<keyword evidence="3" id="KW-0378">Hydrolase</keyword>
<reference evidence="3" key="1">
    <citation type="submission" date="2021-01" db="EMBL/GenBank/DDBJ databases">
        <title>Modified the classification status of verrucomicrobia.</title>
        <authorList>
            <person name="Feng X."/>
        </authorList>
    </citation>
    <scope>NUCLEOTIDE SEQUENCE</scope>
    <source>
        <strain evidence="3">KCTC 22201</strain>
    </source>
</reference>
<dbReference type="RefSeq" id="WP_200276472.1">
    <property type="nucleotide sequence ID" value="NZ_JAENII010000002.1"/>
</dbReference>
<evidence type="ECO:0000259" key="2">
    <source>
        <dbReference type="Pfam" id="PF03372"/>
    </source>
</evidence>
<dbReference type="SUPFAM" id="SSF56219">
    <property type="entry name" value="DNase I-like"/>
    <property type="match status" value="1"/>
</dbReference>
<sequence length="339" mass="38047">MRPTSNLTRRSGWLLVGASLVLHFITVVAYARQPDLLAAFTVLPIWVWGGIGILCSSFAFYFLRAPLSLVITGVWVFTVLLGADEAKVIANIGAEAPEKGIPVPVDGKRPIRVLTLNVAQFRYGDPTEDIAAWEPDIVLLQEVRTNQVKTIADRLYQGSGDFRGYALNGVASRWKITREVRNPNPKFRFFNHNVTVESPEHGAIEVANLHLSEAATNMSLWKPSCWRDHRNNRRQRQVETAVALRILEDTCAFPGAQPIILGGDFNAPATDPIQRQLHRDFDDAFTVAGTGWGNTYQRRIPVLRIDQIHTTRHFTPVRCRAVTTRHSDHRMVVADLLLD</sequence>
<gene>
    <name evidence="3" type="ORF">JIN81_03685</name>
</gene>
<dbReference type="InterPro" id="IPR005135">
    <property type="entry name" value="Endo/exonuclease/phosphatase"/>
</dbReference>
<proteinExistence type="predicted"/>
<dbReference type="GO" id="GO:0004519">
    <property type="term" value="F:endonuclease activity"/>
    <property type="evidence" value="ECO:0007669"/>
    <property type="project" value="UniProtKB-KW"/>
</dbReference>
<name>A0A934RBT4_9BACT</name>
<keyword evidence="1" id="KW-0472">Membrane</keyword>
<dbReference type="InterPro" id="IPR036691">
    <property type="entry name" value="Endo/exonu/phosph_ase_sf"/>
</dbReference>
<protein>
    <submittedName>
        <fullName evidence="3">Endonuclease/exonuclease/phosphatase family protein</fullName>
    </submittedName>
</protein>
<evidence type="ECO:0000256" key="1">
    <source>
        <dbReference type="SAM" id="Phobius"/>
    </source>
</evidence>
<organism evidence="3 4">
    <name type="scientific">Haloferula rosea</name>
    <dbReference type="NCBI Taxonomy" id="490093"/>
    <lineage>
        <taxon>Bacteria</taxon>
        <taxon>Pseudomonadati</taxon>
        <taxon>Verrucomicrobiota</taxon>
        <taxon>Verrucomicrobiia</taxon>
        <taxon>Verrucomicrobiales</taxon>
        <taxon>Verrucomicrobiaceae</taxon>
        <taxon>Haloferula</taxon>
    </lineage>
</organism>
<keyword evidence="1" id="KW-0812">Transmembrane</keyword>